<dbReference type="OrthoDB" id="8388at2157"/>
<evidence type="ECO:0000259" key="1">
    <source>
        <dbReference type="Pfam" id="PF01037"/>
    </source>
</evidence>
<keyword evidence="3" id="KW-1185">Reference proteome</keyword>
<evidence type="ECO:0000313" key="2">
    <source>
        <dbReference type="EMBL" id="TVP41671.1"/>
    </source>
</evidence>
<reference evidence="2 3" key="1">
    <citation type="journal article" date="2019" name="Front. Microbiol.">
        <title>Ammonia Oxidation by the Arctic Terrestrial Thaumarchaeote Candidatus Nitrosocosmicus arcticus Is Stimulated by Increasing Temperatures.</title>
        <authorList>
            <person name="Alves R.J.E."/>
            <person name="Kerou M."/>
            <person name="Zappe A."/>
            <person name="Bittner R."/>
            <person name="Abby S.S."/>
            <person name="Schmidt H.A."/>
            <person name="Pfeifer K."/>
            <person name="Schleper C."/>
        </authorList>
    </citation>
    <scope>NUCLEOTIDE SEQUENCE [LARGE SCALE GENOMIC DNA]</scope>
    <source>
        <strain evidence="2 3">Kfb</strain>
    </source>
</reference>
<protein>
    <recommendedName>
        <fullName evidence="1">Transcription regulator AsnC/Lrp ligand binding domain-containing protein</fullName>
    </recommendedName>
</protein>
<name>A0A557SYJ3_9ARCH</name>
<dbReference type="EMBL" id="VOAH01000001">
    <property type="protein sequence ID" value="TVP41671.1"/>
    <property type="molecule type" value="Genomic_DNA"/>
</dbReference>
<dbReference type="Pfam" id="PF01037">
    <property type="entry name" value="AsnC_trans_reg"/>
    <property type="match status" value="1"/>
</dbReference>
<organism evidence="2 3">
    <name type="scientific">Candidatus Nitrosocosmicus arcticus</name>
    <dbReference type="NCBI Taxonomy" id="2035267"/>
    <lineage>
        <taxon>Archaea</taxon>
        <taxon>Nitrososphaerota</taxon>
        <taxon>Nitrososphaeria</taxon>
        <taxon>Nitrososphaerales</taxon>
        <taxon>Nitrososphaeraceae</taxon>
        <taxon>Candidatus Nitrosocosmicus</taxon>
    </lineage>
</organism>
<dbReference type="AlphaFoldDB" id="A0A557SYJ3"/>
<evidence type="ECO:0000313" key="3">
    <source>
        <dbReference type="Proteomes" id="UP000315289"/>
    </source>
</evidence>
<dbReference type="InterPro" id="IPR019887">
    <property type="entry name" value="Tscrpt_reg_AsnC/Lrp_C"/>
</dbReference>
<dbReference type="Proteomes" id="UP000315289">
    <property type="component" value="Unassembled WGS sequence"/>
</dbReference>
<gene>
    <name evidence="2" type="ORF">NARC_10077</name>
</gene>
<accession>A0A557SYJ3</accession>
<sequence length="76" mass="8523">MSEAYVLLNVNYKKQSSVIDQIKLLSTVKAVKSVYGIYDLVVIFESDNLQQVKSEIDEKLPLIDGIENMTTLISVS</sequence>
<dbReference type="InterPro" id="IPR011008">
    <property type="entry name" value="Dimeric_a/b-barrel"/>
</dbReference>
<dbReference type="Gene3D" id="3.30.70.920">
    <property type="match status" value="1"/>
</dbReference>
<proteinExistence type="predicted"/>
<feature type="domain" description="Transcription regulator AsnC/Lrp ligand binding" evidence="1">
    <location>
        <begin position="6"/>
        <end position="75"/>
    </location>
</feature>
<dbReference type="SUPFAM" id="SSF54909">
    <property type="entry name" value="Dimeric alpha+beta barrel"/>
    <property type="match status" value="1"/>
</dbReference>
<comment type="caution">
    <text evidence="2">The sequence shown here is derived from an EMBL/GenBank/DDBJ whole genome shotgun (WGS) entry which is preliminary data.</text>
</comment>